<reference evidence="7" key="1">
    <citation type="submission" date="2022-11" db="EMBL/GenBank/DDBJ databases">
        <authorList>
            <person name="Petersen C."/>
        </authorList>
    </citation>
    <scope>NUCLEOTIDE SEQUENCE</scope>
    <source>
        <strain evidence="7">IBT 30761</strain>
    </source>
</reference>
<evidence type="ECO:0000256" key="1">
    <source>
        <dbReference type="ARBA" id="ARBA00022723"/>
    </source>
</evidence>
<dbReference type="Proteomes" id="UP001149074">
    <property type="component" value="Unassembled WGS sequence"/>
</dbReference>
<keyword evidence="5" id="KW-0804">Transcription</keyword>
<keyword evidence="2" id="KW-0862">Zinc</keyword>
<organism evidence="7 8">
    <name type="scientific">Penicillium argentinense</name>
    <dbReference type="NCBI Taxonomy" id="1131581"/>
    <lineage>
        <taxon>Eukaryota</taxon>
        <taxon>Fungi</taxon>
        <taxon>Dikarya</taxon>
        <taxon>Ascomycota</taxon>
        <taxon>Pezizomycotina</taxon>
        <taxon>Eurotiomycetes</taxon>
        <taxon>Eurotiomycetidae</taxon>
        <taxon>Eurotiales</taxon>
        <taxon>Aspergillaceae</taxon>
        <taxon>Penicillium</taxon>
    </lineage>
</organism>
<evidence type="ECO:0000256" key="5">
    <source>
        <dbReference type="ARBA" id="ARBA00023163"/>
    </source>
</evidence>
<accession>A0A9W9FMP5</accession>
<dbReference type="AlphaFoldDB" id="A0A9W9FMP5"/>
<dbReference type="Pfam" id="PF11951">
    <property type="entry name" value="Fungal_trans_2"/>
    <property type="match status" value="1"/>
</dbReference>
<dbReference type="InterPro" id="IPR052360">
    <property type="entry name" value="Transcr_Regulatory_Proteins"/>
</dbReference>
<keyword evidence="4" id="KW-0238">DNA-binding</keyword>
<proteinExistence type="predicted"/>
<dbReference type="OrthoDB" id="2593732at2759"/>
<dbReference type="GeneID" id="81355076"/>
<keyword evidence="6" id="KW-0539">Nucleus</keyword>
<sequence>MSNVEKRSPNATNALAPAEKRQDVQFFCSEATGILSGFFPSDCWDRFLSQLTHQHPTIRHAAAAVGAAYEQYALRAPGEKTTENFALQQYSKAIQSFREQIQNPHDQNIDLILITCALFTCLEVLHSNSNRAMDHVEGGVQILLSRLKCASIQPPK</sequence>
<evidence type="ECO:0000256" key="2">
    <source>
        <dbReference type="ARBA" id="ARBA00022833"/>
    </source>
</evidence>
<evidence type="ECO:0000313" key="7">
    <source>
        <dbReference type="EMBL" id="KAJ5103074.1"/>
    </source>
</evidence>
<dbReference type="RefSeq" id="XP_056476454.1">
    <property type="nucleotide sequence ID" value="XM_056616097.1"/>
</dbReference>
<evidence type="ECO:0000256" key="4">
    <source>
        <dbReference type="ARBA" id="ARBA00023125"/>
    </source>
</evidence>
<keyword evidence="1" id="KW-0479">Metal-binding</keyword>
<name>A0A9W9FMP5_9EURO</name>
<protein>
    <submittedName>
        <fullName evidence="7">Uncharacterized protein</fullName>
    </submittedName>
</protein>
<dbReference type="PANTHER" id="PTHR36206">
    <property type="entry name" value="ASPERCRYPTIN BIOSYNTHESIS CLUSTER-SPECIFIC TRANSCRIPTION REGULATOR ATNN-RELATED"/>
    <property type="match status" value="1"/>
</dbReference>
<gene>
    <name evidence="7" type="ORF">N7532_003603</name>
</gene>
<evidence type="ECO:0000256" key="3">
    <source>
        <dbReference type="ARBA" id="ARBA00023015"/>
    </source>
</evidence>
<keyword evidence="8" id="KW-1185">Reference proteome</keyword>
<dbReference type="GO" id="GO:0046872">
    <property type="term" value="F:metal ion binding"/>
    <property type="evidence" value="ECO:0007669"/>
    <property type="project" value="UniProtKB-KW"/>
</dbReference>
<evidence type="ECO:0000313" key="8">
    <source>
        <dbReference type="Proteomes" id="UP001149074"/>
    </source>
</evidence>
<dbReference type="GO" id="GO:0003677">
    <property type="term" value="F:DNA binding"/>
    <property type="evidence" value="ECO:0007669"/>
    <property type="project" value="UniProtKB-KW"/>
</dbReference>
<reference evidence="7" key="2">
    <citation type="journal article" date="2023" name="IMA Fungus">
        <title>Comparative genomic study of the Penicillium genus elucidates a diverse pangenome and 15 lateral gene transfer events.</title>
        <authorList>
            <person name="Petersen C."/>
            <person name="Sorensen T."/>
            <person name="Nielsen M.R."/>
            <person name="Sondergaard T.E."/>
            <person name="Sorensen J.L."/>
            <person name="Fitzpatrick D.A."/>
            <person name="Frisvad J.C."/>
            <person name="Nielsen K.L."/>
        </authorList>
    </citation>
    <scope>NUCLEOTIDE SEQUENCE</scope>
    <source>
        <strain evidence="7">IBT 30761</strain>
    </source>
</reference>
<comment type="caution">
    <text evidence="7">The sequence shown here is derived from an EMBL/GenBank/DDBJ whole genome shotgun (WGS) entry which is preliminary data.</text>
</comment>
<dbReference type="EMBL" id="JAPQKI010000004">
    <property type="protein sequence ID" value="KAJ5103074.1"/>
    <property type="molecule type" value="Genomic_DNA"/>
</dbReference>
<dbReference type="PANTHER" id="PTHR36206:SF12">
    <property type="entry name" value="ASPERCRYPTIN BIOSYNTHESIS CLUSTER-SPECIFIC TRANSCRIPTION REGULATOR ATNN-RELATED"/>
    <property type="match status" value="1"/>
</dbReference>
<dbReference type="InterPro" id="IPR021858">
    <property type="entry name" value="Fun_TF"/>
</dbReference>
<evidence type="ECO:0000256" key="6">
    <source>
        <dbReference type="ARBA" id="ARBA00023242"/>
    </source>
</evidence>
<keyword evidence="3" id="KW-0805">Transcription regulation</keyword>